<dbReference type="Proteomes" id="UP001056164">
    <property type="component" value="Chromosome"/>
</dbReference>
<dbReference type="GO" id="GO:0008756">
    <property type="term" value="F:o-succinylbenzoate-CoA ligase activity"/>
    <property type="evidence" value="ECO:0007669"/>
    <property type="project" value="UniProtKB-EC"/>
</dbReference>
<dbReference type="InterPro" id="IPR025110">
    <property type="entry name" value="AMP-bd_C"/>
</dbReference>
<keyword evidence="2 5" id="KW-0436">Ligase</keyword>
<comment type="pathway">
    <text evidence="5">Quinol/quinone metabolism; 1,4-dihydroxy-2-naphthoate biosynthesis; 1,4-dihydroxy-2-naphthoate from chorismate: step 5/7.</text>
</comment>
<keyword evidence="4 5" id="KW-0067">ATP-binding</keyword>
<gene>
    <name evidence="5" type="primary">menE</name>
    <name evidence="8" type="ORF">M3M37_06570</name>
</gene>
<dbReference type="EC" id="6.2.1.26" evidence="5"/>
<dbReference type="PANTHER" id="PTHR43201">
    <property type="entry name" value="ACYL-COA SYNTHETASE"/>
    <property type="match status" value="1"/>
</dbReference>
<comment type="catalytic activity">
    <reaction evidence="5">
        <text>2-succinylbenzoate + ATP + CoA = 2-succinylbenzoyl-CoA + AMP + diphosphate</text>
        <dbReference type="Rhea" id="RHEA:17009"/>
        <dbReference type="ChEBI" id="CHEBI:18325"/>
        <dbReference type="ChEBI" id="CHEBI:30616"/>
        <dbReference type="ChEBI" id="CHEBI:33019"/>
        <dbReference type="ChEBI" id="CHEBI:57287"/>
        <dbReference type="ChEBI" id="CHEBI:57364"/>
        <dbReference type="ChEBI" id="CHEBI:456215"/>
        <dbReference type="EC" id="6.2.1.26"/>
    </reaction>
</comment>
<sequence length="484" mass="54550">MDNWLQKRTQLTPHRLALSFHEQTWTFQDLQQQVNGLCATLQSRLAKPGRVAILGNNTPNLYFGILALHQLGEPIVCLNKHLTTPELQYQIEDAQVQTILTTQKFLPQLQNVANVKLIVLDQLEWQPQLNWSAQPTELDALASIMYTSGTTGRPKGVCQSYRNHWTSAMGAELNLPVTESDCWICAVPLYHISGLSIVMRSLLYGMPVRLYEHFDPLAINQDLVHGRGTIISVVPYMLKKLLAEKHEPYDNHFSYMLLGGGVIDQATLDQCDHHQIPVIQSYGMTETSSQVVALNPDDAQRKLGAVGKPLFPVSLKIADTEQPNQVGEILLKGDNLTPGYLNQPQRLAEKTTAAGWFRTGDLGYIDEEGFLYVKSRLTELIISGGENIYPHEIEQLLNQLPCVQESAVVGKTDATWGSIPVAFLVTDQAWNLEEIHQFLTGKLAKYKFPKELHLVDHLPKTANGKLQRVELVRWLKKNHQEPYR</sequence>
<dbReference type="InterPro" id="IPR000873">
    <property type="entry name" value="AMP-dep_synth/lig_dom"/>
</dbReference>
<evidence type="ECO:0000313" key="8">
    <source>
        <dbReference type="EMBL" id="USS90498.1"/>
    </source>
</evidence>
<dbReference type="SUPFAM" id="SSF56801">
    <property type="entry name" value="Acetyl-CoA synthetase-like"/>
    <property type="match status" value="1"/>
</dbReference>
<evidence type="ECO:0000259" key="6">
    <source>
        <dbReference type="Pfam" id="PF00501"/>
    </source>
</evidence>
<evidence type="ECO:0000256" key="5">
    <source>
        <dbReference type="HAMAP-Rule" id="MF_00731"/>
    </source>
</evidence>
<name>A0ABY5BYQ0_9LACO</name>
<organism evidence="8 9">
    <name type="scientific">Fructilactobacillus carniphilus</name>
    <dbReference type="NCBI Taxonomy" id="2940297"/>
    <lineage>
        <taxon>Bacteria</taxon>
        <taxon>Bacillati</taxon>
        <taxon>Bacillota</taxon>
        <taxon>Bacilli</taxon>
        <taxon>Lactobacillales</taxon>
        <taxon>Lactobacillaceae</taxon>
        <taxon>Fructilactobacillus</taxon>
    </lineage>
</organism>
<dbReference type="PROSITE" id="PS00455">
    <property type="entry name" value="AMP_BINDING"/>
    <property type="match status" value="1"/>
</dbReference>
<dbReference type="Gene3D" id="3.40.50.12780">
    <property type="entry name" value="N-terminal domain of ligase-like"/>
    <property type="match status" value="1"/>
</dbReference>
<dbReference type="RefSeq" id="WP_252795014.1">
    <property type="nucleotide sequence ID" value="NZ_CP097121.1"/>
</dbReference>
<evidence type="ECO:0000256" key="3">
    <source>
        <dbReference type="ARBA" id="ARBA00022741"/>
    </source>
</evidence>
<evidence type="ECO:0000259" key="7">
    <source>
        <dbReference type="Pfam" id="PF13193"/>
    </source>
</evidence>
<dbReference type="InterPro" id="IPR045851">
    <property type="entry name" value="AMP-bd_C_sf"/>
</dbReference>
<accession>A0ABY5BYQ0</accession>
<comment type="function">
    <text evidence="5">Converts 2-succinylbenzoate (OSB) to 2-succinylbenzoyl-CoA (OSB-CoA).</text>
</comment>
<comment type="pathway">
    <text evidence="5">Quinol/quinone metabolism; menaquinone biosynthesis.</text>
</comment>
<keyword evidence="9" id="KW-1185">Reference proteome</keyword>
<dbReference type="InterPro" id="IPR020845">
    <property type="entry name" value="AMP-binding_CS"/>
</dbReference>
<evidence type="ECO:0000313" key="9">
    <source>
        <dbReference type="Proteomes" id="UP001056164"/>
    </source>
</evidence>
<feature type="domain" description="AMP-dependent synthetase/ligase" evidence="6">
    <location>
        <begin position="6"/>
        <end position="341"/>
    </location>
</feature>
<dbReference type="Gene3D" id="3.30.300.30">
    <property type="match status" value="1"/>
</dbReference>
<dbReference type="EMBL" id="CP097121">
    <property type="protein sequence ID" value="USS90498.1"/>
    <property type="molecule type" value="Genomic_DNA"/>
</dbReference>
<evidence type="ECO:0000256" key="2">
    <source>
        <dbReference type="ARBA" id="ARBA00022598"/>
    </source>
</evidence>
<dbReference type="HAMAP" id="MF_00731">
    <property type="entry name" value="MenE"/>
    <property type="match status" value="1"/>
</dbReference>
<reference evidence="8" key="1">
    <citation type="submission" date="2022-05" db="EMBL/GenBank/DDBJ databases">
        <authorList>
            <person name="Oliphant S.A."/>
            <person name="Watson-Haigh N.S."/>
            <person name="Sumby K.M."/>
            <person name="Gardner J.M."/>
            <person name="Jiranek V."/>
        </authorList>
    </citation>
    <scope>NUCLEOTIDE SEQUENCE</scope>
    <source>
        <strain evidence="8">KI4_A6</strain>
    </source>
</reference>
<dbReference type="Pfam" id="PF13193">
    <property type="entry name" value="AMP-binding_C"/>
    <property type="match status" value="1"/>
</dbReference>
<dbReference type="Pfam" id="PF00501">
    <property type="entry name" value="AMP-binding"/>
    <property type="match status" value="1"/>
</dbReference>
<feature type="domain" description="AMP-binding enzyme C-terminal" evidence="7">
    <location>
        <begin position="392"/>
        <end position="465"/>
    </location>
</feature>
<dbReference type="PANTHER" id="PTHR43201:SF5">
    <property type="entry name" value="MEDIUM-CHAIN ACYL-COA LIGASE ACSF2, MITOCHONDRIAL"/>
    <property type="match status" value="1"/>
</dbReference>
<evidence type="ECO:0000256" key="4">
    <source>
        <dbReference type="ARBA" id="ARBA00022840"/>
    </source>
</evidence>
<proteinExistence type="inferred from homology"/>
<dbReference type="NCBIfam" id="TIGR01923">
    <property type="entry name" value="menE"/>
    <property type="match status" value="1"/>
</dbReference>
<keyword evidence="1 5" id="KW-0474">Menaquinone biosynthesis</keyword>
<dbReference type="NCBIfam" id="NF002966">
    <property type="entry name" value="PRK03640.1"/>
    <property type="match status" value="1"/>
</dbReference>
<dbReference type="InterPro" id="IPR010192">
    <property type="entry name" value="MenE"/>
</dbReference>
<comment type="similarity">
    <text evidence="5">Belongs to the ATP-dependent AMP-binding enzyme family. MenE subfamily.</text>
</comment>
<protein>
    <recommendedName>
        <fullName evidence="5">2-succinylbenzoate--CoA ligase</fullName>
        <ecNumber evidence="5">6.2.1.26</ecNumber>
    </recommendedName>
    <alternativeName>
        <fullName evidence="5">o-succinylbenzoyl-CoA synthetase</fullName>
        <shortName evidence="5">OSB-CoA synthetase</shortName>
    </alternativeName>
</protein>
<dbReference type="InterPro" id="IPR042099">
    <property type="entry name" value="ANL_N_sf"/>
</dbReference>
<keyword evidence="3 5" id="KW-0547">Nucleotide-binding</keyword>
<evidence type="ECO:0000256" key="1">
    <source>
        <dbReference type="ARBA" id="ARBA00022428"/>
    </source>
</evidence>